<evidence type="ECO:0000256" key="3">
    <source>
        <dbReference type="ARBA" id="ARBA00022989"/>
    </source>
</evidence>
<dbReference type="Pfam" id="PF04142">
    <property type="entry name" value="Nuc_sug_transp"/>
    <property type="match status" value="1"/>
</dbReference>
<dbReference type="PANTHER" id="PTHR10231">
    <property type="entry name" value="NUCLEOTIDE-SUGAR TRANSMEMBRANE TRANSPORTER"/>
    <property type="match status" value="1"/>
</dbReference>
<feature type="transmembrane region" description="Helical" evidence="6">
    <location>
        <begin position="294"/>
        <end position="309"/>
    </location>
</feature>
<dbReference type="Proteomes" id="UP001187682">
    <property type="component" value="Unassembled WGS sequence"/>
</dbReference>
<comment type="subcellular location">
    <subcellularLocation>
        <location evidence="1">Membrane</location>
        <topology evidence="1">Multi-pass membrane protein</topology>
    </subcellularLocation>
</comment>
<feature type="transmembrane region" description="Helical" evidence="6">
    <location>
        <begin position="356"/>
        <end position="373"/>
    </location>
</feature>
<keyword evidence="2 6" id="KW-0812">Transmembrane</keyword>
<proteinExistence type="predicted"/>
<comment type="caution">
    <text evidence="7">The sequence shown here is derived from an EMBL/GenBank/DDBJ whole genome shotgun (WGS) entry which is preliminary data.</text>
</comment>
<sequence>MITREPPSGGRPPTGPLGLSMKSASLLTFQHSALILIMHYSRIMAPEGDHRYFASTAVFLNELLKLAISLSFALHDVSRALAPSTPATVIFQQIYNSVFRGDGWKLAIPAALNTLQNSLHYVAVSNLDAVHFQVIYQVEILATAIFTVTLLGRPIGMKRWVALIILTVGVAIVSLPQSGGPTLDDKLLFHDTSDHFFPRSVHELGQVVNGAGEVAHHLTKRAFSAAVGGLTKRSATYEGIQDDEGDIDPRMSYSIGLISVLAAATVSALNGVYFEKVLKDSPTPVSIWTRQIQLSFYSLFPALFGGVIFKDGAEIATHGFFDGYNSVVWMAITFHAMSGILTSLVINYADNIAKNFSTSFSILISVIFSLWFFDFTLTPTLLVGTSLVLFATYLYTTSPRHPRTLHRPVPIHVATLEKTTIDRIGTPRLGSATPANAALSSSAAHERGVSASPSRMTLDPMDAARGSGLGLGLSTSRPASPMFARPSARKDWDE</sequence>
<feature type="transmembrane region" description="Helical" evidence="6">
    <location>
        <begin position="379"/>
        <end position="396"/>
    </location>
</feature>
<dbReference type="EMBL" id="ONZQ02000011">
    <property type="protein sequence ID" value="SPO04769.1"/>
    <property type="molecule type" value="Genomic_DNA"/>
</dbReference>
<feature type="region of interest" description="Disordered" evidence="5">
    <location>
        <begin position="426"/>
        <end position="494"/>
    </location>
</feature>
<dbReference type="NCBIfam" id="TIGR00803">
    <property type="entry name" value="nst"/>
    <property type="match status" value="1"/>
</dbReference>
<dbReference type="InterPro" id="IPR007271">
    <property type="entry name" value="Nuc_sug_transpt"/>
</dbReference>
<dbReference type="InterPro" id="IPR037185">
    <property type="entry name" value="EmrE-like"/>
</dbReference>
<organism evidence="7 8">
    <name type="scientific">Cephalotrichum gorgonifer</name>
    <dbReference type="NCBI Taxonomy" id="2041049"/>
    <lineage>
        <taxon>Eukaryota</taxon>
        <taxon>Fungi</taxon>
        <taxon>Dikarya</taxon>
        <taxon>Ascomycota</taxon>
        <taxon>Pezizomycotina</taxon>
        <taxon>Sordariomycetes</taxon>
        <taxon>Hypocreomycetidae</taxon>
        <taxon>Microascales</taxon>
        <taxon>Microascaceae</taxon>
        <taxon>Cephalotrichum</taxon>
    </lineage>
</organism>
<gene>
    <name evidence="7" type="ORF">DNG_07454</name>
</gene>
<feature type="transmembrane region" description="Helical" evidence="6">
    <location>
        <begin position="134"/>
        <end position="153"/>
    </location>
</feature>
<evidence type="ECO:0000256" key="5">
    <source>
        <dbReference type="SAM" id="MobiDB-lite"/>
    </source>
</evidence>
<evidence type="ECO:0000313" key="7">
    <source>
        <dbReference type="EMBL" id="SPO04769.1"/>
    </source>
</evidence>
<dbReference type="GO" id="GO:0000139">
    <property type="term" value="C:Golgi membrane"/>
    <property type="evidence" value="ECO:0007669"/>
    <property type="project" value="InterPro"/>
</dbReference>
<feature type="transmembrane region" description="Helical" evidence="6">
    <location>
        <begin position="253"/>
        <end position="273"/>
    </location>
</feature>
<evidence type="ECO:0000313" key="8">
    <source>
        <dbReference type="Proteomes" id="UP001187682"/>
    </source>
</evidence>
<evidence type="ECO:0000256" key="4">
    <source>
        <dbReference type="ARBA" id="ARBA00023136"/>
    </source>
</evidence>
<evidence type="ECO:0000256" key="2">
    <source>
        <dbReference type="ARBA" id="ARBA00022692"/>
    </source>
</evidence>
<reference evidence="7" key="1">
    <citation type="submission" date="2018-03" db="EMBL/GenBank/DDBJ databases">
        <authorList>
            <person name="Guldener U."/>
        </authorList>
    </citation>
    <scope>NUCLEOTIDE SEQUENCE</scope>
</reference>
<keyword evidence="8" id="KW-1185">Reference proteome</keyword>
<feature type="transmembrane region" description="Helical" evidence="6">
    <location>
        <begin position="329"/>
        <end position="349"/>
    </location>
</feature>
<dbReference type="SUPFAM" id="SSF103481">
    <property type="entry name" value="Multidrug resistance efflux transporter EmrE"/>
    <property type="match status" value="1"/>
</dbReference>
<keyword evidence="3 6" id="KW-1133">Transmembrane helix</keyword>
<dbReference type="AlphaFoldDB" id="A0AAE8SXH8"/>
<feature type="transmembrane region" description="Helical" evidence="6">
    <location>
        <begin position="160"/>
        <end position="179"/>
    </location>
</feature>
<evidence type="ECO:0000256" key="1">
    <source>
        <dbReference type="ARBA" id="ARBA00004141"/>
    </source>
</evidence>
<accession>A0AAE8SXH8</accession>
<keyword evidence="4 6" id="KW-0472">Membrane</keyword>
<protein>
    <submittedName>
        <fullName evidence="7">Related to UDP N-acetylglucosamine transporter (Golgi UDP-GlcNAc transporter)</fullName>
    </submittedName>
</protein>
<evidence type="ECO:0000256" key="6">
    <source>
        <dbReference type="SAM" id="Phobius"/>
    </source>
</evidence>
<name>A0AAE8SXH8_9PEZI</name>
<dbReference type="GO" id="GO:0015165">
    <property type="term" value="F:pyrimidine nucleotide-sugar transmembrane transporter activity"/>
    <property type="evidence" value="ECO:0007669"/>
    <property type="project" value="InterPro"/>
</dbReference>